<dbReference type="AlphaFoldDB" id="A0A8H6TNC8"/>
<protein>
    <submittedName>
        <fullName evidence="2">F-box domain-containing protein</fullName>
    </submittedName>
</protein>
<dbReference type="Proteomes" id="UP000613580">
    <property type="component" value="Unassembled WGS sequence"/>
</dbReference>
<gene>
    <name evidence="2" type="ORF">HMN09_00162000</name>
</gene>
<organism evidence="2 3">
    <name type="scientific">Mycena chlorophos</name>
    <name type="common">Agaric fungus</name>
    <name type="synonym">Agaricus chlorophos</name>
    <dbReference type="NCBI Taxonomy" id="658473"/>
    <lineage>
        <taxon>Eukaryota</taxon>
        <taxon>Fungi</taxon>
        <taxon>Dikarya</taxon>
        <taxon>Basidiomycota</taxon>
        <taxon>Agaricomycotina</taxon>
        <taxon>Agaricomycetes</taxon>
        <taxon>Agaricomycetidae</taxon>
        <taxon>Agaricales</taxon>
        <taxon>Marasmiineae</taxon>
        <taxon>Mycenaceae</taxon>
        <taxon>Mycena</taxon>
    </lineage>
</organism>
<dbReference type="EMBL" id="JACAZE010000002">
    <property type="protein sequence ID" value="KAF7320760.1"/>
    <property type="molecule type" value="Genomic_DNA"/>
</dbReference>
<accession>A0A8H6TNC8</accession>
<evidence type="ECO:0000313" key="2">
    <source>
        <dbReference type="EMBL" id="KAF7320760.1"/>
    </source>
</evidence>
<evidence type="ECO:0000259" key="1">
    <source>
        <dbReference type="Pfam" id="PF12937"/>
    </source>
</evidence>
<dbReference type="Gene3D" id="1.20.1280.50">
    <property type="match status" value="1"/>
</dbReference>
<sequence>MDLDELIRTNLPPLAAQASELRRILHAKIEDTARLEEEHTTAVAAVADLNARLALAKRDILALQGTLSPLRQLPTEVMAEIFTIFVRQEQKISTWSTSSEPMILSRVCSRWRTIALSTPRLWTKLLFTLTPSNHWRRFVAMEELFQRSRSFQVDLVLTENTPLHRAHLSVLSEILRSPHFVDRVHSLETRLDRAHFLQAAGVAQPGSVPLVLPTLNTLHIVASNEKFELHDCFPAFGELPGLRDLTISLPPLSPPPKHGFIGSFPDFPWSKMTSLRWELSLDARTIHWLLAQMSCVERVAFSFIRVYNPSPAQGPQPLPAQVIVPNLTDLTIHAASSIRYPLLQALVLPKLKVFSVRGIKSPSRQTPFDILSDLQQRSGFSLTRLTLCGSLEMQFVPAFLALLPALTELHIKRQDSGVYAALSQREALNPTSDTPLLVPNLKNLRVSMRNDGGRRAEAFENQGRDLVEMLAWRCRSAPVENRLQKVTVRIPGDRSALLGEWAQALLEELTAEAYIKDPLKSEA</sequence>
<reference evidence="2" key="1">
    <citation type="submission" date="2020-05" db="EMBL/GenBank/DDBJ databases">
        <title>Mycena genomes resolve the evolution of fungal bioluminescence.</title>
        <authorList>
            <person name="Tsai I.J."/>
        </authorList>
    </citation>
    <scope>NUCLEOTIDE SEQUENCE</scope>
    <source>
        <strain evidence="2">110903Hualien_Pintung</strain>
    </source>
</reference>
<comment type="caution">
    <text evidence="2">The sequence shown here is derived from an EMBL/GenBank/DDBJ whole genome shotgun (WGS) entry which is preliminary data.</text>
</comment>
<name>A0A8H6TNC8_MYCCL</name>
<dbReference type="OrthoDB" id="3056011at2759"/>
<feature type="domain" description="F-box" evidence="1">
    <location>
        <begin position="71"/>
        <end position="127"/>
    </location>
</feature>
<dbReference type="SUPFAM" id="SSF81383">
    <property type="entry name" value="F-box domain"/>
    <property type="match status" value="1"/>
</dbReference>
<dbReference type="InterPro" id="IPR036047">
    <property type="entry name" value="F-box-like_dom_sf"/>
</dbReference>
<evidence type="ECO:0000313" key="3">
    <source>
        <dbReference type="Proteomes" id="UP000613580"/>
    </source>
</evidence>
<proteinExistence type="predicted"/>
<dbReference type="InterPro" id="IPR001810">
    <property type="entry name" value="F-box_dom"/>
</dbReference>
<dbReference type="Pfam" id="PF12937">
    <property type="entry name" value="F-box-like"/>
    <property type="match status" value="1"/>
</dbReference>
<keyword evidence="3" id="KW-1185">Reference proteome</keyword>